<sequence>MKQKMKQKITACIAVACFLSISVNAQIFKGKTINAFGEPLPYANVCLLNHADSSFIQGAVSNDKGEFVINSEQREAILKVSLIGYQTIYKKCTDGHVGTILMVEDTTMLGEVIVKSSRPITQLKNDALVTHVQGSSLAHSGSARDVLGKTPGVIKSNDGIEVLGKGAPIIYINGRLMRNQAELDQLTSDKIKDVEVVTTPGAEYDASVNAVIRIKTLKPVGEGFSMDSRTQMGLTHYLYGKEELNFNYRLHGLDIFGMVGYDRNKFRQQNISQQYTYAPSNLLYQTTDAKRYAKSNMLTGKLGLNYVFNENHSVGILYDFSYLPSKTRNNSFTALEVDKILNNELSTESEEKSHNRRHLVSGYYSGKMGKWGIALNMDALWNNADTHQHVAEKATSLENRTISTQNDINNKLYAAKAVATYPVWKGQLAFGAEWSFLHRTDEYESGVEYINDFHSKIKETNGAGFAEIRQTLGKLNVSAGLRYEYVVSNYFENGVKMDEQSREYHHFFPSAMLSMPIGHVRTRLSYSRKITRPAFSQLSSNVQYINRYTYQSGNPNLRPSIRDYVELMANYKWLTLMANYTHVKDYMMSVYNQYGESPEIALIQKQNVNGYSELSGMINVSPSFGKYHPSLMVAVRQQFLSIKYRGEDLKLNKPMGILRFNNAYNLPFDAWLNADFSWRTSGNAENMYIGNTWQCDLGLYKAFAHDKWSIKLQCEDLLNTAKSTMTLKNDIREMSLRKFLNTRKFSITVTYKINATHSNYKGTGAGEDVKNRL</sequence>
<reference evidence="6 7" key="1">
    <citation type="submission" date="2009-09" db="EMBL/GenBank/DDBJ databases">
        <authorList>
            <person name="Weinstock G."/>
            <person name="Sodergren E."/>
            <person name="Clifton S."/>
            <person name="Fulton L."/>
            <person name="Fulton B."/>
            <person name="Courtney L."/>
            <person name="Fronick C."/>
            <person name="Harrison M."/>
            <person name="Strong C."/>
            <person name="Farmer C."/>
            <person name="Delahaunty K."/>
            <person name="Markovic C."/>
            <person name="Hall O."/>
            <person name="Minx P."/>
            <person name="Tomlinson C."/>
            <person name="Mitreva M."/>
            <person name="Nelson J."/>
            <person name="Hou S."/>
            <person name="Wollam A."/>
            <person name="Pepin K.H."/>
            <person name="Johnson M."/>
            <person name="Bhonagiri V."/>
            <person name="Nash W.E."/>
            <person name="Warren W."/>
            <person name="Chinwalla A."/>
            <person name="Mardis E.R."/>
            <person name="Wilson R.K."/>
        </authorList>
    </citation>
    <scope>NUCLEOTIDE SEQUENCE [LARGE SCALE GENOMIC DNA]</scope>
    <source>
        <strain evidence="6 7">F0319</strain>
    </source>
</reference>
<organism evidence="6 7">
    <name type="scientific">Prevotella veroralis F0319</name>
    <dbReference type="NCBI Taxonomy" id="649761"/>
    <lineage>
        <taxon>Bacteria</taxon>
        <taxon>Pseudomonadati</taxon>
        <taxon>Bacteroidota</taxon>
        <taxon>Bacteroidia</taxon>
        <taxon>Bacteroidales</taxon>
        <taxon>Prevotellaceae</taxon>
        <taxon>Prevotella</taxon>
    </lineage>
</organism>
<keyword evidence="6" id="KW-0675">Receptor</keyword>
<evidence type="ECO:0000313" key="6">
    <source>
        <dbReference type="EMBL" id="EEX17144.1"/>
    </source>
</evidence>
<dbReference type="eggNOG" id="COG4206">
    <property type="taxonomic scope" value="Bacteria"/>
</dbReference>
<dbReference type="GO" id="GO:0009279">
    <property type="term" value="C:cell outer membrane"/>
    <property type="evidence" value="ECO:0007669"/>
    <property type="project" value="UniProtKB-SubCell"/>
</dbReference>
<evidence type="ECO:0000256" key="4">
    <source>
        <dbReference type="SAM" id="SignalP"/>
    </source>
</evidence>
<comment type="subcellular location">
    <subcellularLocation>
        <location evidence="1">Cell outer membrane</location>
    </subcellularLocation>
</comment>
<dbReference type="Gene3D" id="2.40.170.20">
    <property type="entry name" value="TonB-dependent receptor, beta-barrel domain"/>
    <property type="match status" value="1"/>
</dbReference>
<keyword evidence="4" id="KW-0732">Signal</keyword>
<evidence type="ECO:0000313" key="7">
    <source>
        <dbReference type="Proteomes" id="UP000003327"/>
    </source>
</evidence>
<dbReference type="Pfam" id="PF14905">
    <property type="entry name" value="OMP_b-brl_3"/>
    <property type="match status" value="1"/>
</dbReference>
<name>C9MTN7_9BACT</name>
<dbReference type="SUPFAM" id="SSF56935">
    <property type="entry name" value="Porins"/>
    <property type="match status" value="1"/>
</dbReference>
<dbReference type="AlphaFoldDB" id="C9MTN7"/>
<dbReference type="HOGENOM" id="CLU_017617_3_0_10"/>
<dbReference type="Pfam" id="PF13715">
    <property type="entry name" value="CarbopepD_reg_2"/>
    <property type="match status" value="1"/>
</dbReference>
<dbReference type="STRING" id="649761.HMPREF0973_03015"/>
<feature type="domain" description="Outer membrane protein beta-barrel" evidence="5">
    <location>
        <begin position="383"/>
        <end position="751"/>
    </location>
</feature>
<feature type="chain" id="PRO_5002997932" evidence="4">
    <location>
        <begin position="26"/>
        <end position="773"/>
    </location>
</feature>
<comment type="caution">
    <text evidence="6">The sequence shown here is derived from an EMBL/GenBank/DDBJ whole genome shotgun (WGS) entry which is preliminary data.</text>
</comment>
<keyword evidence="3" id="KW-0998">Cell outer membrane</keyword>
<evidence type="ECO:0000256" key="2">
    <source>
        <dbReference type="ARBA" id="ARBA00023136"/>
    </source>
</evidence>
<dbReference type="InterPro" id="IPR036942">
    <property type="entry name" value="Beta-barrel_TonB_sf"/>
</dbReference>
<gene>
    <name evidence="6" type="ORF">HMPREF0973_03015</name>
</gene>
<evidence type="ECO:0000259" key="5">
    <source>
        <dbReference type="Pfam" id="PF14905"/>
    </source>
</evidence>
<dbReference type="InterPro" id="IPR041700">
    <property type="entry name" value="OMP_b-brl_3"/>
</dbReference>
<feature type="signal peptide" evidence="4">
    <location>
        <begin position="1"/>
        <end position="25"/>
    </location>
</feature>
<proteinExistence type="predicted"/>
<keyword evidence="7" id="KW-1185">Reference proteome</keyword>
<dbReference type="EMBL" id="ACVA01000076">
    <property type="protein sequence ID" value="EEX17144.1"/>
    <property type="molecule type" value="Genomic_DNA"/>
</dbReference>
<evidence type="ECO:0000256" key="3">
    <source>
        <dbReference type="ARBA" id="ARBA00023237"/>
    </source>
</evidence>
<keyword evidence="2" id="KW-0472">Membrane</keyword>
<protein>
    <submittedName>
        <fullName evidence="6">TonB-dependent receptor</fullName>
    </submittedName>
</protein>
<evidence type="ECO:0000256" key="1">
    <source>
        <dbReference type="ARBA" id="ARBA00004442"/>
    </source>
</evidence>
<dbReference type="OrthoDB" id="905020at2"/>
<dbReference type="Proteomes" id="UP000003327">
    <property type="component" value="Unassembled WGS sequence"/>
</dbReference>
<dbReference type="InterPro" id="IPR008969">
    <property type="entry name" value="CarboxyPept-like_regulatory"/>
</dbReference>
<dbReference type="SUPFAM" id="SSF49464">
    <property type="entry name" value="Carboxypeptidase regulatory domain-like"/>
    <property type="match status" value="1"/>
</dbReference>
<accession>C9MTN7</accession>